<accession>A0A5J4YWZ9</accession>
<dbReference type="AlphaFoldDB" id="A0A5J4YWZ9"/>
<reference evidence="2" key="1">
    <citation type="journal article" date="2019" name="Nat. Commun.">
        <title>Expansion of phycobilisome linker gene families in mesophilic red algae.</title>
        <authorList>
            <person name="Lee J."/>
            <person name="Kim D."/>
            <person name="Bhattacharya D."/>
            <person name="Yoon H.S."/>
        </authorList>
    </citation>
    <scope>NUCLEOTIDE SEQUENCE [LARGE SCALE GENOMIC DNA]</scope>
    <source>
        <strain evidence="2">CCMP 1328</strain>
    </source>
</reference>
<sequence>MLLARWSSTARSKRRRVRQPGTLEADLFGPVDLILYAQAQAYPCAVPYKRMHAALVESGFLPSVQQAKLFTRVTCKTYKNGTIAAAADQEWLDRNGTVKGQNGSFVVDISENGYRLFDARTRHFVPPDKVEHVVHSSILSLSDLPRSKIILPPVLKAMGKQLAGKYRHFFAEDLPEEYMSVLSMEFRARKWPAKVSMDSKRCSGVQVRKRSSQRQKQYGSTMSILLAGAARRSVVNVAAWRRSVAARWSSAASGTEGAVAAKTDAQPFTAVDFVLYALVQAYPRAIPYRTMQSTLVEGGFFPTSQDARFFLSRTYRRFRNISIPTARDTQWIERQGVIQGRAGSFVVEFSDKGYMQYEERTRHLSIPDSVKQLVNGKILSNPDLPRARTILPPVREVMGEELVTKYQFSLADEIPEEFLSVLPMDYRAVAEAAGSGVSDVAARQSE</sequence>
<keyword evidence="2" id="KW-1185">Reference proteome</keyword>
<comment type="caution">
    <text evidence="1">The sequence shown here is derived from an EMBL/GenBank/DDBJ whole genome shotgun (WGS) entry which is preliminary data.</text>
</comment>
<evidence type="ECO:0000313" key="2">
    <source>
        <dbReference type="Proteomes" id="UP000324585"/>
    </source>
</evidence>
<proteinExistence type="predicted"/>
<name>A0A5J4YWZ9_PORPP</name>
<dbReference type="Proteomes" id="UP000324585">
    <property type="component" value="Unassembled WGS sequence"/>
</dbReference>
<protein>
    <submittedName>
        <fullName evidence="1">Uncharacterized protein</fullName>
    </submittedName>
</protein>
<evidence type="ECO:0000313" key="1">
    <source>
        <dbReference type="EMBL" id="KAA8495678.1"/>
    </source>
</evidence>
<organism evidence="1 2">
    <name type="scientific">Porphyridium purpureum</name>
    <name type="common">Red alga</name>
    <name type="synonym">Porphyridium cruentum</name>
    <dbReference type="NCBI Taxonomy" id="35688"/>
    <lineage>
        <taxon>Eukaryota</taxon>
        <taxon>Rhodophyta</taxon>
        <taxon>Bangiophyceae</taxon>
        <taxon>Porphyridiales</taxon>
        <taxon>Porphyridiaceae</taxon>
        <taxon>Porphyridium</taxon>
    </lineage>
</organism>
<dbReference type="EMBL" id="VRMN01000003">
    <property type="protein sequence ID" value="KAA8495678.1"/>
    <property type="molecule type" value="Genomic_DNA"/>
</dbReference>
<gene>
    <name evidence="1" type="ORF">FVE85_1833</name>
</gene>